<organism evidence="1 2">
    <name type="scientific">Mucilaginibacter lutimaris</name>
    <dbReference type="NCBI Taxonomy" id="931629"/>
    <lineage>
        <taxon>Bacteria</taxon>
        <taxon>Pseudomonadati</taxon>
        <taxon>Bacteroidota</taxon>
        <taxon>Sphingobacteriia</taxon>
        <taxon>Sphingobacteriales</taxon>
        <taxon>Sphingobacteriaceae</taxon>
        <taxon>Mucilaginibacter</taxon>
    </lineage>
</organism>
<name>A0ABW2ZI13_9SPHI</name>
<keyword evidence="2" id="KW-1185">Reference proteome</keyword>
<dbReference type="NCBIfam" id="TIGR04409">
    <property type="entry name" value="LptC_YrbK"/>
    <property type="match status" value="1"/>
</dbReference>
<dbReference type="PROSITE" id="PS51257">
    <property type="entry name" value="PROKAR_LIPOPROTEIN"/>
    <property type="match status" value="1"/>
</dbReference>
<protein>
    <submittedName>
        <fullName evidence="1">LPS export ABC transporter periplasmic protein LptC</fullName>
    </submittedName>
</protein>
<sequence>MQSRLKQLSIYLPAVFLALLLSACENDINKVKAIAAADATKPIQRTTKVNMILSDSGFVKAQLTAPLLIEYATKENPHYIMPNHVKVVFYNADLKQDGNIVADTGYYYKEKDLIVFRKNVVATRADGTTYKSEELIWDQMKKKTYSNKKVLMTKPDGDQMEGTSFESDDKLKNPIFQNATAIIHVDGNLAQ</sequence>
<dbReference type="Gene3D" id="2.60.450.10">
    <property type="entry name" value="Lipopolysaccharide (LPS) transport protein A like domain"/>
    <property type="match status" value="1"/>
</dbReference>
<dbReference type="EMBL" id="JBHTIA010000009">
    <property type="protein sequence ID" value="MFD0765865.1"/>
    <property type="molecule type" value="Genomic_DNA"/>
</dbReference>
<accession>A0ABW2ZI13</accession>
<comment type="caution">
    <text evidence="1">The sequence shown here is derived from an EMBL/GenBank/DDBJ whole genome shotgun (WGS) entry which is preliminary data.</text>
</comment>
<gene>
    <name evidence="1" type="primary">lptC</name>
    <name evidence="1" type="ORF">ACFQZI_13470</name>
</gene>
<dbReference type="Pfam" id="PF06835">
    <property type="entry name" value="LptC"/>
    <property type="match status" value="1"/>
</dbReference>
<evidence type="ECO:0000313" key="2">
    <source>
        <dbReference type="Proteomes" id="UP001597073"/>
    </source>
</evidence>
<dbReference type="InterPro" id="IPR010664">
    <property type="entry name" value="LipoPS_assembly_LptC-rel"/>
</dbReference>
<dbReference type="RefSeq" id="WP_377143254.1">
    <property type="nucleotide sequence ID" value="NZ_JBHTIA010000009.1"/>
</dbReference>
<evidence type="ECO:0000313" key="1">
    <source>
        <dbReference type="EMBL" id="MFD0765865.1"/>
    </source>
</evidence>
<dbReference type="InterPro" id="IPR026265">
    <property type="entry name" value="LptC"/>
</dbReference>
<dbReference type="Proteomes" id="UP001597073">
    <property type="component" value="Unassembled WGS sequence"/>
</dbReference>
<proteinExistence type="predicted"/>
<reference evidence="2" key="1">
    <citation type="journal article" date="2019" name="Int. J. Syst. Evol. Microbiol.">
        <title>The Global Catalogue of Microorganisms (GCM) 10K type strain sequencing project: providing services to taxonomists for standard genome sequencing and annotation.</title>
        <authorList>
            <consortium name="The Broad Institute Genomics Platform"/>
            <consortium name="The Broad Institute Genome Sequencing Center for Infectious Disease"/>
            <person name="Wu L."/>
            <person name="Ma J."/>
        </authorList>
    </citation>
    <scope>NUCLEOTIDE SEQUENCE [LARGE SCALE GENOMIC DNA]</scope>
    <source>
        <strain evidence="2">CCUG 60742</strain>
    </source>
</reference>